<evidence type="ECO:0000259" key="4">
    <source>
        <dbReference type="PROSITE" id="PS50987"/>
    </source>
</evidence>
<dbReference type="CDD" id="cd00090">
    <property type="entry name" value="HTH_ARSR"/>
    <property type="match status" value="1"/>
</dbReference>
<dbReference type="SUPFAM" id="SSF46785">
    <property type="entry name" value="Winged helix' DNA-binding domain"/>
    <property type="match status" value="1"/>
</dbReference>
<evidence type="ECO:0000313" key="5">
    <source>
        <dbReference type="EMBL" id="TKA03135.1"/>
    </source>
</evidence>
<dbReference type="PROSITE" id="PS50987">
    <property type="entry name" value="HTH_ARSR_2"/>
    <property type="match status" value="1"/>
</dbReference>
<evidence type="ECO:0000256" key="2">
    <source>
        <dbReference type="ARBA" id="ARBA00023125"/>
    </source>
</evidence>
<dbReference type="EMBL" id="SUMC01000056">
    <property type="protein sequence ID" value="TKA03135.1"/>
    <property type="molecule type" value="Genomic_DNA"/>
</dbReference>
<name>A0A4U0SRV4_9ACTN</name>
<protein>
    <submittedName>
        <fullName evidence="5">Helix-turn-helix transcriptional regulator</fullName>
    </submittedName>
</protein>
<keyword evidence="3" id="KW-0804">Transcription</keyword>
<accession>A0A4U0SRV4</accession>
<keyword evidence="1" id="KW-0805">Transcription regulation</keyword>
<keyword evidence="6" id="KW-1185">Reference proteome</keyword>
<keyword evidence="2" id="KW-0238">DNA-binding</keyword>
<dbReference type="InterPro" id="IPR036390">
    <property type="entry name" value="WH_DNA-bd_sf"/>
</dbReference>
<dbReference type="InterPro" id="IPR011991">
    <property type="entry name" value="ArsR-like_HTH"/>
</dbReference>
<evidence type="ECO:0000256" key="1">
    <source>
        <dbReference type="ARBA" id="ARBA00023015"/>
    </source>
</evidence>
<evidence type="ECO:0000313" key="6">
    <source>
        <dbReference type="Proteomes" id="UP000305778"/>
    </source>
</evidence>
<dbReference type="GO" id="GO:0003677">
    <property type="term" value="F:DNA binding"/>
    <property type="evidence" value="ECO:0007669"/>
    <property type="project" value="UniProtKB-KW"/>
</dbReference>
<dbReference type="GO" id="GO:0003700">
    <property type="term" value="F:DNA-binding transcription factor activity"/>
    <property type="evidence" value="ECO:0007669"/>
    <property type="project" value="InterPro"/>
</dbReference>
<dbReference type="OrthoDB" id="4745720at2"/>
<dbReference type="PANTHER" id="PTHR43132:SF8">
    <property type="entry name" value="HTH-TYPE TRANSCRIPTIONAL REGULATOR KMTR"/>
    <property type="match status" value="1"/>
</dbReference>
<feature type="domain" description="HTH arsR-type" evidence="4">
    <location>
        <begin position="271"/>
        <end position="355"/>
    </location>
</feature>
<dbReference type="SMART" id="SM00418">
    <property type="entry name" value="HTH_ARSR"/>
    <property type="match status" value="1"/>
</dbReference>
<reference evidence="5 6" key="1">
    <citation type="submission" date="2019-04" db="EMBL/GenBank/DDBJ databases">
        <title>Streptomyces oryziradicis sp. nov., a novel actinomycete isolated from rhizosphere soil of rice (Oryza sativa L.).</title>
        <authorList>
            <person name="Li C."/>
        </authorList>
    </citation>
    <scope>NUCLEOTIDE SEQUENCE [LARGE SCALE GENOMIC DNA]</scope>
    <source>
        <strain evidence="5 6">NEAU-C40</strain>
    </source>
</reference>
<comment type="caution">
    <text evidence="5">The sequence shown here is derived from an EMBL/GenBank/DDBJ whole genome shotgun (WGS) entry which is preliminary data.</text>
</comment>
<evidence type="ECO:0000256" key="3">
    <source>
        <dbReference type="ARBA" id="ARBA00023163"/>
    </source>
</evidence>
<dbReference type="Gene3D" id="1.10.10.10">
    <property type="entry name" value="Winged helix-like DNA-binding domain superfamily/Winged helix DNA-binding domain"/>
    <property type="match status" value="1"/>
</dbReference>
<dbReference type="InterPro" id="IPR001845">
    <property type="entry name" value="HTH_ArsR_DNA-bd_dom"/>
</dbReference>
<dbReference type="PANTHER" id="PTHR43132">
    <property type="entry name" value="ARSENICAL RESISTANCE OPERON REPRESSOR ARSR-RELATED"/>
    <property type="match status" value="1"/>
</dbReference>
<organism evidence="5 6">
    <name type="scientific">Actinacidiphila oryziradicis</name>
    <dbReference type="NCBI Taxonomy" id="2571141"/>
    <lineage>
        <taxon>Bacteria</taxon>
        <taxon>Bacillati</taxon>
        <taxon>Actinomycetota</taxon>
        <taxon>Actinomycetes</taxon>
        <taxon>Kitasatosporales</taxon>
        <taxon>Streptomycetaceae</taxon>
        <taxon>Actinacidiphila</taxon>
    </lineage>
</organism>
<sequence length="355" mass="38231">MRSPSTTGFTAWDARPTIAMVSVLAESNARGERGKALLRLRFTAEDLLQVTFAGHPAPLMELGLAVAMLQRCDAPAVFGSWQQRLQHALPGSARPLLELIPPSGKGPLFLDPMSRGLEDGLDLVMSAPSSFVCSELERACTITGLPPTLWMRQLAKQEHAAWRVLGDALGAAHACLVEPAWARIRSGFDAEHAWRTRMVADLGIQVTLAGLTPRGRWRGTTLELDAADTREFILNGRGLLLLPSMIWAGTPLVAPTADGPTLLIYSAITPLPLLDAPADADPLATLLGRTRAAALRLLTRAHTTTDIARALGVSRSSASEHATALRNARLITTRREGKVVWHACTPLGLDLLRAR</sequence>
<dbReference type="InterPro" id="IPR036388">
    <property type="entry name" value="WH-like_DNA-bd_sf"/>
</dbReference>
<dbReference type="Pfam" id="PF01022">
    <property type="entry name" value="HTH_5"/>
    <property type="match status" value="1"/>
</dbReference>
<dbReference type="InterPro" id="IPR051011">
    <property type="entry name" value="Metal_resp_trans_reg"/>
</dbReference>
<gene>
    <name evidence="5" type="ORF">FCI23_36855</name>
</gene>
<dbReference type="Proteomes" id="UP000305778">
    <property type="component" value="Unassembled WGS sequence"/>
</dbReference>
<dbReference type="AlphaFoldDB" id="A0A4U0SRV4"/>
<proteinExistence type="predicted"/>